<evidence type="ECO:0000313" key="7">
    <source>
        <dbReference type="EMBL" id="KAJ3105345.1"/>
    </source>
</evidence>
<evidence type="ECO:0000313" key="8">
    <source>
        <dbReference type="Proteomes" id="UP001211907"/>
    </source>
</evidence>
<dbReference type="EMBL" id="JADGJH010002007">
    <property type="protein sequence ID" value="KAJ3105345.1"/>
    <property type="molecule type" value="Genomic_DNA"/>
</dbReference>
<evidence type="ECO:0000256" key="2">
    <source>
        <dbReference type="ARBA" id="ARBA00022679"/>
    </source>
</evidence>
<dbReference type="AlphaFoldDB" id="A0AAD5XEA6"/>
<dbReference type="InterPro" id="IPR006205">
    <property type="entry name" value="Mev_gal_kin"/>
</dbReference>
<evidence type="ECO:0000256" key="3">
    <source>
        <dbReference type="ARBA" id="ARBA00022777"/>
    </source>
</evidence>
<dbReference type="GO" id="GO:0006696">
    <property type="term" value="P:ergosterol biosynthetic process"/>
    <property type="evidence" value="ECO:0007669"/>
    <property type="project" value="TreeGrafter"/>
</dbReference>
<sequence>MIVGILVSLGVSHPSLDQIALITQKYGLVSKLTGAGGGGCAVTLIREDYDNEQLKTVINELEEAGFECFEGNVGCAGELFSIKNQSTMRFNTAEITFAVGMVLGLAAPAHGFNFEAASIFGSALKGNYVVPPSSSAPINKKVPALWAWLVNGKNIVSSSSSISAIASDDAVWTTDDVETATADSDGTSSNSTLSQLCSYALVALQQEQDACGMANSGAAQTKCLCQTEDAGSVLHYCVEDSPDLWFTDYAAAEQNRIQSCITAQIPYSELPLLPPPGSAGGKVVKAIKAALKNKNGQSSSAKFVKAYSGLFGAKSSFGTKSKIFNSKSSKTQKPNKNYSNPQNKKSSPSVGNSLGNPQINVKNHAGSH</sequence>
<accession>A0AAD5XEA6</accession>
<evidence type="ECO:0000256" key="4">
    <source>
        <dbReference type="ARBA" id="ARBA00022842"/>
    </source>
</evidence>
<dbReference type="PANTHER" id="PTHR43290:SF2">
    <property type="entry name" value="MEVALONATE KINASE"/>
    <property type="match status" value="1"/>
</dbReference>
<dbReference type="GO" id="GO:0019287">
    <property type="term" value="P:isopentenyl diphosphate biosynthetic process, mevalonate pathway"/>
    <property type="evidence" value="ECO:0007669"/>
    <property type="project" value="TreeGrafter"/>
</dbReference>
<reference evidence="7" key="1">
    <citation type="submission" date="2020-05" db="EMBL/GenBank/DDBJ databases">
        <title>Phylogenomic resolution of chytrid fungi.</title>
        <authorList>
            <person name="Stajich J.E."/>
            <person name="Amses K."/>
            <person name="Simmons R."/>
            <person name="Seto K."/>
            <person name="Myers J."/>
            <person name="Bonds A."/>
            <person name="Quandt C.A."/>
            <person name="Barry K."/>
            <person name="Liu P."/>
            <person name="Grigoriev I."/>
            <person name="Longcore J.E."/>
            <person name="James T.Y."/>
        </authorList>
    </citation>
    <scope>NUCLEOTIDE SEQUENCE</scope>
    <source>
        <strain evidence="7">JEL0513</strain>
    </source>
</reference>
<protein>
    <submittedName>
        <fullName evidence="7">Mevalonate kinase</fullName>
    </submittedName>
</protein>
<keyword evidence="8" id="KW-1185">Reference proteome</keyword>
<gene>
    <name evidence="7" type="primary">ERG12</name>
    <name evidence="7" type="ORF">HK100_003907</name>
</gene>
<dbReference type="GO" id="GO:0004496">
    <property type="term" value="F:mevalonate kinase activity"/>
    <property type="evidence" value="ECO:0007669"/>
    <property type="project" value="InterPro"/>
</dbReference>
<feature type="region of interest" description="Disordered" evidence="5">
    <location>
        <begin position="324"/>
        <end position="368"/>
    </location>
</feature>
<feature type="domain" description="GHMP kinase C-terminal" evidence="6">
    <location>
        <begin position="9"/>
        <end position="59"/>
    </location>
</feature>
<keyword evidence="4" id="KW-0460">Magnesium</keyword>
<keyword evidence="1" id="KW-0963">Cytoplasm</keyword>
<dbReference type="SUPFAM" id="SSF55060">
    <property type="entry name" value="GHMP Kinase, C-terminal domain"/>
    <property type="match status" value="1"/>
</dbReference>
<name>A0AAD5XEA6_9FUNG</name>
<evidence type="ECO:0000256" key="5">
    <source>
        <dbReference type="SAM" id="MobiDB-lite"/>
    </source>
</evidence>
<dbReference type="Pfam" id="PF08544">
    <property type="entry name" value="GHMP_kinases_C"/>
    <property type="match status" value="1"/>
</dbReference>
<comment type="caution">
    <text evidence="7">The sequence shown here is derived from an EMBL/GenBank/DDBJ whole genome shotgun (WGS) entry which is preliminary data.</text>
</comment>
<dbReference type="Proteomes" id="UP001211907">
    <property type="component" value="Unassembled WGS sequence"/>
</dbReference>
<dbReference type="GO" id="GO:0005524">
    <property type="term" value="F:ATP binding"/>
    <property type="evidence" value="ECO:0007669"/>
    <property type="project" value="InterPro"/>
</dbReference>
<organism evidence="7 8">
    <name type="scientific">Physocladia obscura</name>
    <dbReference type="NCBI Taxonomy" id="109957"/>
    <lineage>
        <taxon>Eukaryota</taxon>
        <taxon>Fungi</taxon>
        <taxon>Fungi incertae sedis</taxon>
        <taxon>Chytridiomycota</taxon>
        <taxon>Chytridiomycota incertae sedis</taxon>
        <taxon>Chytridiomycetes</taxon>
        <taxon>Chytridiales</taxon>
        <taxon>Chytriomycetaceae</taxon>
        <taxon>Physocladia</taxon>
    </lineage>
</organism>
<proteinExistence type="predicted"/>
<dbReference type="Gene3D" id="3.30.70.890">
    <property type="entry name" value="GHMP kinase, C-terminal domain"/>
    <property type="match status" value="1"/>
</dbReference>
<dbReference type="PANTHER" id="PTHR43290">
    <property type="entry name" value="MEVALONATE KINASE"/>
    <property type="match status" value="1"/>
</dbReference>
<keyword evidence="2" id="KW-0808">Transferase</keyword>
<dbReference type="InterPro" id="IPR013750">
    <property type="entry name" value="GHMP_kinase_C_dom"/>
</dbReference>
<feature type="compositionally biased region" description="Polar residues" evidence="5">
    <location>
        <begin position="324"/>
        <end position="361"/>
    </location>
</feature>
<evidence type="ECO:0000256" key="1">
    <source>
        <dbReference type="ARBA" id="ARBA00022490"/>
    </source>
</evidence>
<keyword evidence="3 7" id="KW-0418">Kinase</keyword>
<dbReference type="GO" id="GO:0005829">
    <property type="term" value="C:cytosol"/>
    <property type="evidence" value="ECO:0007669"/>
    <property type="project" value="TreeGrafter"/>
</dbReference>
<evidence type="ECO:0000259" key="6">
    <source>
        <dbReference type="Pfam" id="PF08544"/>
    </source>
</evidence>
<dbReference type="InterPro" id="IPR036554">
    <property type="entry name" value="GHMP_kinase_C_sf"/>
</dbReference>